<dbReference type="EMBL" id="JAKUCV010003710">
    <property type="protein sequence ID" value="KAJ4837910.1"/>
    <property type="molecule type" value="Genomic_DNA"/>
</dbReference>
<dbReference type="OrthoDB" id="4567at2759"/>
<name>A0A9Q0FUF6_9ROSI</name>
<accession>A0A9Q0FUF6</accession>
<feature type="compositionally biased region" description="Basic and acidic residues" evidence="2">
    <location>
        <begin position="214"/>
        <end position="229"/>
    </location>
</feature>
<dbReference type="Pfam" id="PF04571">
    <property type="entry name" value="Lipin_N"/>
    <property type="match status" value="1"/>
</dbReference>
<feature type="compositionally biased region" description="Basic and acidic residues" evidence="2">
    <location>
        <begin position="126"/>
        <end position="135"/>
    </location>
</feature>
<gene>
    <name evidence="4" type="ORF">Tsubulata_006571</name>
</gene>
<protein>
    <recommendedName>
        <fullName evidence="3">LNS2/PITP domain-containing protein</fullName>
    </recommendedName>
</protein>
<feature type="compositionally biased region" description="Basic and acidic residues" evidence="2">
    <location>
        <begin position="607"/>
        <end position="630"/>
    </location>
</feature>
<dbReference type="SUPFAM" id="SSF56784">
    <property type="entry name" value="HAD-like"/>
    <property type="match status" value="1"/>
</dbReference>
<dbReference type="Proteomes" id="UP001141552">
    <property type="component" value="Unassembled WGS sequence"/>
</dbReference>
<comment type="similarity">
    <text evidence="1">Belongs to the lipin family.</text>
</comment>
<feature type="region of interest" description="Disordered" evidence="2">
    <location>
        <begin position="126"/>
        <end position="150"/>
    </location>
</feature>
<organism evidence="4 5">
    <name type="scientific">Turnera subulata</name>
    <dbReference type="NCBI Taxonomy" id="218843"/>
    <lineage>
        <taxon>Eukaryota</taxon>
        <taxon>Viridiplantae</taxon>
        <taxon>Streptophyta</taxon>
        <taxon>Embryophyta</taxon>
        <taxon>Tracheophyta</taxon>
        <taxon>Spermatophyta</taxon>
        <taxon>Magnoliopsida</taxon>
        <taxon>eudicotyledons</taxon>
        <taxon>Gunneridae</taxon>
        <taxon>Pentapetalae</taxon>
        <taxon>rosids</taxon>
        <taxon>fabids</taxon>
        <taxon>Malpighiales</taxon>
        <taxon>Passifloraceae</taxon>
        <taxon>Turnera</taxon>
    </lineage>
</organism>
<comment type="caution">
    <text evidence="4">The sequence shown here is derived from an EMBL/GenBank/DDBJ whole genome shotgun (WGS) entry which is preliminary data.</text>
</comment>
<feature type="region of interest" description="Disordered" evidence="2">
    <location>
        <begin position="564"/>
        <end position="635"/>
    </location>
</feature>
<dbReference type="Pfam" id="PF08235">
    <property type="entry name" value="LNS2"/>
    <property type="match status" value="1"/>
</dbReference>
<feature type="compositionally biased region" description="Basic and acidic residues" evidence="2">
    <location>
        <begin position="570"/>
        <end position="590"/>
    </location>
</feature>
<dbReference type="InterPro" id="IPR031315">
    <property type="entry name" value="LNS2/PITP"/>
</dbReference>
<proteinExistence type="inferred from homology"/>
<dbReference type="InterPro" id="IPR007651">
    <property type="entry name" value="Lipin_N"/>
</dbReference>
<reference evidence="4" key="1">
    <citation type="submission" date="2022-02" db="EMBL/GenBank/DDBJ databases">
        <authorList>
            <person name="Henning P.M."/>
            <person name="McCubbin A.G."/>
            <person name="Shore J.S."/>
        </authorList>
    </citation>
    <scope>NUCLEOTIDE SEQUENCE</scope>
    <source>
        <strain evidence="4">F60SS</strain>
        <tissue evidence="4">Leaves</tissue>
    </source>
</reference>
<evidence type="ECO:0000256" key="1">
    <source>
        <dbReference type="ARBA" id="ARBA00005476"/>
    </source>
</evidence>
<evidence type="ECO:0000259" key="3">
    <source>
        <dbReference type="SMART" id="SM00775"/>
    </source>
</evidence>
<feature type="domain" description="LNS2/PITP" evidence="3">
    <location>
        <begin position="912"/>
        <end position="1068"/>
    </location>
</feature>
<keyword evidence="5" id="KW-1185">Reference proteome</keyword>
<reference evidence="4" key="2">
    <citation type="journal article" date="2023" name="Plants (Basel)">
        <title>Annotation of the Turnera subulata (Passifloraceae) Draft Genome Reveals the S-Locus Evolved after the Divergence of Turneroideae from Passifloroideae in a Stepwise Manner.</title>
        <authorList>
            <person name="Henning P.M."/>
            <person name="Roalson E.H."/>
            <person name="Mir W."/>
            <person name="McCubbin A.G."/>
            <person name="Shore J.S."/>
        </authorList>
    </citation>
    <scope>NUCLEOTIDE SEQUENCE</scope>
    <source>
        <strain evidence="4">F60SS</strain>
    </source>
</reference>
<dbReference type="PANTHER" id="PTHR12181:SF12">
    <property type="entry name" value="PHOSPHATIDATE PHOSPHATASE"/>
    <property type="match status" value="1"/>
</dbReference>
<feature type="compositionally biased region" description="Basic and acidic residues" evidence="2">
    <location>
        <begin position="808"/>
        <end position="820"/>
    </location>
</feature>
<dbReference type="GO" id="GO:0008195">
    <property type="term" value="F:phosphatidate phosphatase activity"/>
    <property type="evidence" value="ECO:0007669"/>
    <property type="project" value="TreeGrafter"/>
</dbReference>
<dbReference type="InterPro" id="IPR013209">
    <property type="entry name" value="LNS2"/>
</dbReference>
<sequence>MYAVGRIGSYITRGVYTVSGPFHPFGGAVDIVVVEQPDGSFKSSPWYVRFGKFQGVLKAKEKVVRINVNGVDADFHMYLDERGEAYFLREEDGEFLLSLSPPSDEASREDMRPKKCKSCNYDAKEAAMADQERARNGRTTPPRGSSRRTRSLGFIFGRRSIKQVSSGEGDDGTEMSRISSLDRAEMAADLLEVKWSTNLDSTPRRYDASNFSASDKHGDEDDHMRKLDEESGVESSVHGTAGAAIADDNMLPGENGSCDVERGNGSRSASGSPGSVVEETSVELLNLGTAEQAPGISGVGEGILEGESQVASEMSRTTDKPRLHHDDLDGNIDGPISELCSPDSQTPNVVGAYDKVGNEKTSGGRVDPSLATSVSDELTQPDNVDSFVYCETSERSITGLDCSIEQTRETLYVTNGVSAQVQVCAETLHATVEPVAEGTDHEAQRIVLEARVDICESSSQQTNLSPSHAHGHDEMRLEDPVITSESCTYIANGDPSLTSAVEVASDSICSIPTFSNTDHQIQDENNIVDRIIGDELQPSLNISDNQEQLYGSCGLRDVPNISVSESSEEEQFHFSDLDDFKREEPRRESNYIDDVDRENCPSSFLEGSREVNEPTREEHHLFPEQLDEKNQNPVLDNLKKSSSIPSSPIGIRKVHNVDAEAVRMAESLPTWSDIENLETNKVWHPLSHSLDSNSKPLEWAFQIEDESNSVDLDAAIEKQSPHKHLNGGDTCNSEDVENVVINPAVGNPSEAVVASGGSWKLWPFSFKRSKSVTSVQAAPNDAIRSDTENASDKSTSVISEQAAPNDAIRSDAENASDKSKSVISEQEAPNDAIRSDAENASDNNVGMEGNEIVVKPKFTEHTIKAKTPTSEQLASLNLMEGKNVVTFTFSTSMLGKQEVDARIFLWKWNTRIVISDVDGTITKSDVLGQFMPLVGYDWSQTGVTHLFSAIKENGYELLFLSARSISQAYITRQFLVNLKQDGKALPEGPVVISPDGLFPSLFREVIRRAPHEFKIACLEDIKVLFPPDCNPFYAGFGNRDTDEISYLKVGIPKGKIFIINPKGEVAVHRRVDTKSYTSLHELVHDMFPPSQSFEQVN</sequence>
<dbReference type="AlphaFoldDB" id="A0A9Q0FUF6"/>
<dbReference type="InterPro" id="IPR036412">
    <property type="entry name" value="HAD-like_sf"/>
</dbReference>
<dbReference type="InterPro" id="IPR026058">
    <property type="entry name" value="LIPIN"/>
</dbReference>
<feature type="region of interest" description="Disordered" evidence="2">
    <location>
        <begin position="201"/>
        <end position="279"/>
    </location>
</feature>
<evidence type="ECO:0000256" key="2">
    <source>
        <dbReference type="SAM" id="MobiDB-lite"/>
    </source>
</evidence>
<dbReference type="SMART" id="SM00775">
    <property type="entry name" value="LNS2"/>
    <property type="match status" value="1"/>
</dbReference>
<feature type="region of interest" description="Disordered" evidence="2">
    <location>
        <begin position="777"/>
        <end position="848"/>
    </location>
</feature>
<evidence type="ECO:0000313" key="4">
    <source>
        <dbReference type="EMBL" id="KAJ4837910.1"/>
    </source>
</evidence>
<dbReference type="PANTHER" id="PTHR12181">
    <property type="entry name" value="LIPIN"/>
    <property type="match status" value="1"/>
</dbReference>
<evidence type="ECO:0000313" key="5">
    <source>
        <dbReference type="Proteomes" id="UP001141552"/>
    </source>
</evidence>